<dbReference type="InterPro" id="IPR017853">
    <property type="entry name" value="GH"/>
</dbReference>
<dbReference type="GO" id="GO:0004553">
    <property type="term" value="F:hydrolase activity, hydrolyzing O-glycosyl compounds"/>
    <property type="evidence" value="ECO:0007669"/>
    <property type="project" value="TreeGrafter"/>
</dbReference>
<dbReference type="PANTHER" id="PTHR12631:SF10">
    <property type="entry name" value="BETA-XYLOSIDASE-LIKE PROTEIN-RELATED"/>
    <property type="match status" value="1"/>
</dbReference>
<dbReference type="STRING" id="1798392.A3A79_03385"/>
<dbReference type="Pfam" id="PF01229">
    <property type="entry name" value="Glyco_hydro_39"/>
    <property type="match status" value="1"/>
</dbReference>
<keyword evidence="4" id="KW-1133">Transmembrane helix</keyword>
<keyword evidence="4" id="KW-0812">Transmembrane</keyword>
<dbReference type="PANTHER" id="PTHR12631">
    <property type="entry name" value="ALPHA-L-IDURONIDASE"/>
    <property type="match status" value="1"/>
</dbReference>
<protein>
    <recommendedName>
        <fullName evidence="5">Glycosyl hydrolases family 39 N-terminal catalytic domain-containing protein</fullName>
    </recommendedName>
</protein>
<evidence type="ECO:0000256" key="1">
    <source>
        <dbReference type="ARBA" id="ARBA00008875"/>
    </source>
</evidence>
<accession>A0A1F6AHN1</accession>
<dbReference type="InterPro" id="IPR051923">
    <property type="entry name" value="Glycosyl_Hydrolase_39"/>
</dbReference>
<gene>
    <name evidence="6" type="ORF">A3A79_03385</name>
</gene>
<keyword evidence="3" id="KW-0326">Glycosidase</keyword>
<dbReference type="SUPFAM" id="SSF51445">
    <property type="entry name" value="(Trans)glycosidases"/>
    <property type="match status" value="1"/>
</dbReference>
<organism evidence="6 7">
    <name type="scientific">Candidatus Gottesmanbacteria bacterium RIFCSPLOWO2_01_FULL_43_11b</name>
    <dbReference type="NCBI Taxonomy" id="1798392"/>
    <lineage>
        <taxon>Bacteria</taxon>
        <taxon>Candidatus Gottesmaniibacteriota</taxon>
    </lineage>
</organism>
<reference evidence="6 7" key="1">
    <citation type="journal article" date="2016" name="Nat. Commun.">
        <title>Thousands of microbial genomes shed light on interconnected biogeochemical processes in an aquifer system.</title>
        <authorList>
            <person name="Anantharaman K."/>
            <person name="Brown C.T."/>
            <person name="Hug L.A."/>
            <person name="Sharon I."/>
            <person name="Castelle C.J."/>
            <person name="Probst A.J."/>
            <person name="Thomas B.C."/>
            <person name="Singh A."/>
            <person name="Wilkins M.J."/>
            <person name="Karaoz U."/>
            <person name="Brodie E.L."/>
            <person name="Williams K.H."/>
            <person name="Hubbard S.S."/>
            <person name="Banfield J.F."/>
        </authorList>
    </citation>
    <scope>NUCLEOTIDE SEQUENCE [LARGE SCALE GENOMIC DNA]</scope>
</reference>
<evidence type="ECO:0000256" key="3">
    <source>
        <dbReference type="ARBA" id="ARBA00023295"/>
    </source>
</evidence>
<dbReference type="InterPro" id="IPR049166">
    <property type="entry name" value="GH39_cat"/>
</dbReference>
<keyword evidence="4" id="KW-0472">Membrane</keyword>
<evidence type="ECO:0000259" key="5">
    <source>
        <dbReference type="Pfam" id="PF01229"/>
    </source>
</evidence>
<sequence>MANFLERRVSPKTTSIISLIAIIFFLPFLLLVSYQTVSLLIRALGTPANIIVDTKTTLEDIDTTFFHAFAQGGEESTDMLAPVVSEVRALKPRLIRLDHIYDHYNVVTRSDGSLAFDWSRLDAAIDTISQTGAKPLLSLSFMPAPIAKDGNITSPPENWDEWSLVVQKTIEHYSGKNQRNITGVFYEVWNEPDLAQFGKWSVSDYITLYRYASIGANNATSVNRFFLGGPGTTGLYKNWILALVQSGNRVDFLSWHSYLENPTRFNKDQRDIISWLLPYPNFTLIPKLITEFGFTGGKDKRYGTTYAAAHTAAVIRQLISGRPQHLFSFQLKDGPNQEDGSGWGLITHEDNGTKPKPRYSVFNFIDAMTGKRLLLTGEGSWVTGFASSRNSTIRVLLVNFDEGGSHSENVPVTLTNLDPGSYSWRERFLFGRDVRFTEVVTDGTLKRDVFMAAQSIAIIEISK</sequence>
<dbReference type="AlphaFoldDB" id="A0A1F6AHN1"/>
<proteinExistence type="inferred from homology"/>
<dbReference type="Gene3D" id="3.20.20.80">
    <property type="entry name" value="Glycosidases"/>
    <property type="match status" value="1"/>
</dbReference>
<keyword evidence="2" id="KW-0378">Hydrolase</keyword>
<evidence type="ECO:0000313" key="7">
    <source>
        <dbReference type="Proteomes" id="UP000178759"/>
    </source>
</evidence>
<dbReference type="EMBL" id="MFJV01000001">
    <property type="protein sequence ID" value="OGG24205.1"/>
    <property type="molecule type" value="Genomic_DNA"/>
</dbReference>
<feature type="domain" description="Glycosyl hydrolases family 39 N-terminal catalytic" evidence="5">
    <location>
        <begin position="100"/>
        <end position="259"/>
    </location>
</feature>
<evidence type="ECO:0000256" key="2">
    <source>
        <dbReference type="ARBA" id="ARBA00022801"/>
    </source>
</evidence>
<comment type="similarity">
    <text evidence="1">Belongs to the glycosyl hydrolase 39 family.</text>
</comment>
<dbReference type="Proteomes" id="UP000178759">
    <property type="component" value="Unassembled WGS sequence"/>
</dbReference>
<comment type="caution">
    <text evidence="6">The sequence shown here is derived from an EMBL/GenBank/DDBJ whole genome shotgun (WGS) entry which is preliminary data.</text>
</comment>
<feature type="transmembrane region" description="Helical" evidence="4">
    <location>
        <begin position="16"/>
        <end position="34"/>
    </location>
</feature>
<evidence type="ECO:0000313" key="6">
    <source>
        <dbReference type="EMBL" id="OGG24205.1"/>
    </source>
</evidence>
<name>A0A1F6AHN1_9BACT</name>
<evidence type="ECO:0000256" key="4">
    <source>
        <dbReference type="SAM" id="Phobius"/>
    </source>
</evidence>